<reference evidence="3" key="1">
    <citation type="journal article" date="2019" name="Int. J. Syst. Evol. Microbiol.">
        <title>The Global Catalogue of Microorganisms (GCM) 10K type strain sequencing project: providing services to taxonomists for standard genome sequencing and annotation.</title>
        <authorList>
            <consortium name="The Broad Institute Genomics Platform"/>
            <consortium name="The Broad Institute Genome Sequencing Center for Infectious Disease"/>
            <person name="Wu L."/>
            <person name="Ma J."/>
        </authorList>
    </citation>
    <scope>NUCLEOTIDE SEQUENCE [LARGE SCALE GENOMIC DNA]</scope>
    <source>
        <strain evidence="3">CGMCC 1.10759</strain>
    </source>
</reference>
<dbReference type="PROSITE" id="PS51257">
    <property type="entry name" value="PROKAR_LIPOPROTEIN"/>
    <property type="match status" value="1"/>
</dbReference>
<dbReference type="EMBL" id="JBHSDU010000003">
    <property type="protein sequence ID" value="MFC4309563.1"/>
    <property type="molecule type" value="Genomic_DNA"/>
</dbReference>
<dbReference type="RefSeq" id="WP_380596608.1">
    <property type="nucleotide sequence ID" value="NZ_JBHSDU010000003.1"/>
</dbReference>
<organism evidence="2 3">
    <name type="scientific">Steroidobacter flavus</name>
    <dbReference type="NCBI Taxonomy" id="1842136"/>
    <lineage>
        <taxon>Bacteria</taxon>
        <taxon>Pseudomonadati</taxon>
        <taxon>Pseudomonadota</taxon>
        <taxon>Gammaproteobacteria</taxon>
        <taxon>Steroidobacterales</taxon>
        <taxon>Steroidobacteraceae</taxon>
        <taxon>Steroidobacter</taxon>
    </lineage>
</organism>
<keyword evidence="3" id="KW-1185">Reference proteome</keyword>
<protein>
    <recommendedName>
        <fullName evidence="4">Lipoprotein</fullName>
    </recommendedName>
</protein>
<accession>A0ABV8SSK1</accession>
<proteinExistence type="predicted"/>
<sequence>MPRSISTCALIVPLTIALAGCATAPAATTPSWNKYYVAGSRIPRTLDAQGQPQTGTHVVTITDEELKNSSGVLLGDKLNGGYPR</sequence>
<name>A0ABV8SSK1_9GAMM</name>
<evidence type="ECO:0000313" key="2">
    <source>
        <dbReference type="EMBL" id="MFC4309563.1"/>
    </source>
</evidence>
<dbReference type="Proteomes" id="UP001595904">
    <property type="component" value="Unassembled WGS sequence"/>
</dbReference>
<feature type="chain" id="PRO_5045613365" description="Lipoprotein" evidence="1">
    <location>
        <begin position="20"/>
        <end position="84"/>
    </location>
</feature>
<comment type="caution">
    <text evidence="2">The sequence shown here is derived from an EMBL/GenBank/DDBJ whole genome shotgun (WGS) entry which is preliminary data.</text>
</comment>
<feature type="signal peptide" evidence="1">
    <location>
        <begin position="1"/>
        <end position="19"/>
    </location>
</feature>
<gene>
    <name evidence="2" type="ORF">ACFPN2_10775</name>
</gene>
<evidence type="ECO:0000313" key="3">
    <source>
        <dbReference type="Proteomes" id="UP001595904"/>
    </source>
</evidence>
<evidence type="ECO:0000256" key="1">
    <source>
        <dbReference type="SAM" id="SignalP"/>
    </source>
</evidence>
<keyword evidence="1" id="KW-0732">Signal</keyword>
<evidence type="ECO:0008006" key="4">
    <source>
        <dbReference type="Google" id="ProtNLM"/>
    </source>
</evidence>